<gene>
    <name evidence="2" type="ORF">AM571_CH01753</name>
</gene>
<organism evidence="2 3">
    <name type="scientific">Rhizobium etli 8C-3</name>
    <dbReference type="NCBI Taxonomy" id="538025"/>
    <lineage>
        <taxon>Bacteria</taxon>
        <taxon>Pseudomonadati</taxon>
        <taxon>Pseudomonadota</taxon>
        <taxon>Alphaproteobacteria</taxon>
        <taxon>Hyphomicrobiales</taxon>
        <taxon>Rhizobiaceae</taxon>
        <taxon>Rhizobium/Agrobacterium group</taxon>
        <taxon>Rhizobium</taxon>
    </lineage>
</organism>
<sequence length="872" mass="91023">MTSNKTLNIVIDPSGAETGGRVVKRTIEEVAAAAAKAEQSVQSLSAKSGRAMRAVGVSAQGASRDMRDFSASADYAGRAYSAMATNMSRTASLAAFQRRNLIFQLNDVAVSLASGMNPLMVMAQQGSQISQIYAGQGGVVAALRETGKMAGEAATRFGRWGAVLAPVALGLSHIKTEAESALHSSVSWGEVMTATFQTIRDALQNTFGPAVSTIVDPLIYAFGKLQSAAVDVAELVINSFRAAGVDVAFVWDQLPNIVGGAFVGAVNVAIDHLNKLVNASKEAVNQIIGAFNKIPGVDLSMLDTSGQTIQRLENTYATDLTTAAQEHAARQRAIMSSQPLREGAGNIVDRIGANRARSGLADLANMDFSKSIQGATSLGQAIGSIATAASQASTTVVDVNQQIMDARRQTLTSFEQTGNQLRSMKTELSDIQKTLAAAAQTPVSDIFGDSIGQEAAGAIEAAASSIQKVFKALDGGQITAKTAHESLELVRASLQQIGGDKKSIDSFVDALINGNIRVRDLESGVKSLSQSILNIPDKIVSIGIQQYNVPSAGGGTANVNVIGGNADMRAQQYTINGQAHTVYGGNGNYSTNTSGLIDAYDYAMMNATLGYGGARAAGGPVASGGTYLVGEEGPELVTMGGAGMVANTNSTASILSGGRDTLSLIEDHLYSIMQEVRIHTGYWETADSNDLEIIACLKQIKSVAAASASYSSGGGSSSSSGRGSGYGSGYGSTNGSAMPYSGVDFSSVYNFMGIGSYNGTGAIGYDTYGISPAVHGTNTGMRDLHTPYFATGGQIMPGEDQKVELFKKNSERVIIIDDSKVTDGTQGKNTGKSAERPIQIINHFHNANIGDARSRQAMEDQFRRAILQTVRS</sequence>
<dbReference type="RefSeq" id="WP_074061068.1">
    <property type="nucleotide sequence ID" value="NZ_CP017241.1"/>
</dbReference>
<name>A0A1L5P329_RHIET</name>
<feature type="domain" description="Bacteriophage tail tape measure N-terminal" evidence="1">
    <location>
        <begin position="87"/>
        <end position="179"/>
    </location>
</feature>
<dbReference type="InterPro" id="IPR009628">
    <property type="entry name" value="Phage_tape_measure_N"/>
</dbReference>
<dbReference type="EMBL" id="CP017241">
    <property type="protein sequence ID" value="APO74574.1"/>
    <property type="molecule type" value="Genomic_DNA"/>
</dbReference>
<accession>A0A1L5P329</accession>
<protein>
    <submittedName>
        <fullName evidence="2">Phage tape measure domain-containing protein</fullName>
    </submittedName>
</protein>
<dbReference type="AlphaFoldDB" id="A0A1L5P329"/>
<evidence type="ECO:0000313" key="2">
    <source>
        <dbReference type="EMBL" id="APO74574.1"/>
    </source>
</evidence>
<reference evidence="2 3" key="1">
    <citation type="submission" date="2016-09" db="EMBL/GenBank/DDBJ databases">
        <title>The complete genome sequences of Rhizobium gallicum, symbiovars gallicum and phaseoli, symbionts associated to common bean (Phaseolus vulgaris).</title>
        <authorList>
            <person name="Bustos P."/>
            <person name="Santamaria R.I."/>
            <person name="Perez-Carrascal O.M."/>
            <person name="Juarez S."/>
            <person name="Lozano L."/>
            <person name="Martinez-Flores I."/>
            <person name="Martinez-Romero E."/>
            <person name="Cevallos M."/>
            <person name="Romero D."/>
            <person name="Davila G."/>
            <person name="Gonzalez V."/>
        </authorList>
    </citation>
    <scope>NUCLEOTIDE SEQUENCE [LARGE SCALE GENOMIC DNA]</scope>
    <source>
        <strain evidence="2 3">8C-3</strain>
    </source>
</reference>
<dbReference type="Proteomes" id="UP000185109">
    <property type="component" value="Chromosome"/>
</dbReference>
<evidence type="ECO:0000313" key="3">
    <source>
        <dbReference type="Proteomes" id="UP000185109"/>
    </source>
</evidence>
<dbReference type="Pfam" id="PF06791">
    <property type="entry name" value="TMP_2"/>
    <property type="match status" value="1"/>
</dbReference>
<proteinExistence type="predicted"/>
<evidence type="ECO:0000259" key="1">
    <source>
        <dbReference type="Pfam" id="PF06791"/>
    </source>
</evidence>